<accession>A0ABU3VWJ6</accession>
<name>A0ABU3VWJ6_9GAMM</name>
<feature type="compositionally biased region" description="Low complexity" evidence="1">
    <location>
        <begin position="1"/>
        <end position="24"/>
    </location>
</feature>
<dbReference type="SUPFAM" id="SSF53474">
    <property type="entry name" value="alpha/beta-Hydrolases"/>
    <property type="match status" value="1"/>
</dbReference>
<proteinExistence type="predicted"/>
<dbReference type="EMBL" id="JAWIIJ010000003">
    <property type="protein sequence ID" value="MDV2078096.1"/>
    <property type="molecule type" value="Genomic_DNA"/>
</dbReference>
<dbReference type="InterPro" id="IPR000073">
    <property type="entry name" value="AB_hydrolase_1"/>
</dbReference>
<dbReference type="RefSeq" id="WP_316972940.1">
    <property type="nucleotide sequence ID" value="NZ_JAWIIJ010000003.1"/>
</dbReference>
<dbReference type="Proteomes" id="UP001269819">
    <property type="component" value="Unassembled WGS sequence"/>
</dbReference>
<dbReference type="Pfam" id="PF12697">
    <property type="entry name" value="Abhydrolase_6"/>
    <property type="match status" value="1"/>
</dbReference>
<feature type="region of interest" description="Disordered" evidence="1">
    <location>
        <begin position="1"/>
        <end position="36"/>
    </location>
</feature>
<evidence type="ECO:0000259" key="2">
    <source>
        <dbReference type="Pfam" id="PF12697"/>
    </source>
</evidence>
<comment type="caution">
    <text evidence="3">The sequence shown here is derived from an EMBL/GenBank/DDBJ whole genome shotgun (WGS) entry which is preliminary data.</text>
</comment>
<evidence type="ECO:0000256" key="1">
    <source>
        <dbReference type="SAM" id="MobiDB-lite"/>
    </source>
</evidence>
<dbReference type="InterPro" id="IPR029058">
    <property type="entry name" value="AB_hydrolase_fold"/>
</dbReference>
<protein>
    <submittedName>
        <fullName evidence="3">Alpha/beta hydrolase</fullName>
    </submittedName>
</protein>
<keyword evidence="4" id="KW-1185">Reference proteome</keyword>
<keyword evidence="3" id="KW-0378">Hydrolase</keyword>
<sequence length="314" mass="33806">MTQVTSSISPQSASRSPASRPLTSQPSISQQPATAAGHRSWQHQALSLGLALYARLSSDGAARLIERLAFTPQRLPMPSRYEHLLEQADSHTQLHVGTRTLPVYSWGEGPVVLGVHGWSGAGIQFGAFIQPLVAAGYRVVLYDAPAHGRAQGERTDLYEMTEVLTRVGELFGPLEAVMAHSLGSLAAGRALADGLSARKLVLLAPPASLSEVVDALGVQMGLSAGALAQHRARMEARFGPEVWQRLALDDLAPQLNQPGLVVIDDQDRAVAPAQSARVYHRWPGAELLRSEGLGHHRLLWHDRVVEPVVAWLSA</sequence>
<dbReference type="GO" id="GO:0016787">
    <property type="term" value="F:hydrolase activity"/>
    <property type="evidence" value="ECO:0007669"/>
    <property type="project" value="UniProtKB-KW"/>
</dbReference>
<dbReference type="Gene3D" id="3.40.50.1820">
    <property type="entry name" value="alpha/beta hydrolase"/>
    <property type="match status" value="1"/>
</dbReference>
<feature type="domain" description="AB hydrolase-1" evidence="2">
    <location>
        <begin position="113"/>
        <end position="301"/>
    </location>
</feature>
<reference evidence="3 4" key="1">
    <citation type="submission" date="2023-10" db="EMBL/GenBank/DDBJ databases">
        <title>Characteristics and mechanism of a salt-tolerant marine origin heterotrophic nitrifying- aerobic denitrifying bacteria Marinobacter xestospongiae HN1.</title>
        <authorList>
            <person name="Qi R."/>
        </authorList>
    </citation>
    <scope>NUCLEOTIDE SEQUENCE [LARGE SCALE GENOMIC DNA]</scope>
    <source>
        <strain evidence="3 4">HN1</strain>
    </source>
</reference>
<evidence type="ECO:0000313" key="4">
    <source>
        <dbReference type="Proteomes" id="UP001269819"/>
    </source>
</evidence>
<gene>
    <name evidence="3" type="ORF">RYS15_05345</name>
</gene>
<evidence type="ECO:0000313" key="3">
    <source>
        <dbReference type="EMBL" id="MDV2078096.1"/>
    </source>
</evidence>
<organism evidence="3 4">
    <name type="scientific">Marinobacter xestospongiae</name>
    <dbReference type="NCBI Taxonomy" id="994319"/>
    <lineage>
        <taxon>Bacteria</taxon>
        <taxon>Pseudomonadati</taxon>
        <taxon>Pseudomonadota</taxon>
        <taxon>Gammaproteobacteria</taxon>
        <taxon>Pseudomonadales</taxon>
        <taxon>Marinobacteraceae</taxon>
        <taxon>Marinobacter</taxon>
    </lineage>
</organism>